<gene>
    <name evidence="1" type="ORF">S03H2_51560</name>
</gene>
<dbReference type="AlphaFoldDB" id="X1JWK8"/>
<dbReference type="Gene3D" id="2.60.40.10">
    <property type="entry name" value="Immunoglobulins"/>
    <property type="match status" value="1"/>
</dbReference>
<name>X1JWK8_9ZZZZ</name>
<evidence type="ECO:0000313" key="1">
    <source>
        <dbReference type="EMBL" id="GAH74173.1"/>
    </source>
</evidence>
<protein>
    <recommendedName>
        <fullName evidence="2">Bacterial Ig-like domain-containing protein</fullName>
    </recommendedName>
</protein>
<accession>X1JWK8</accession>
<dbReference type="InterPro" id="IPR013783">
    <property type="entry name" value="Ig-like_fold"/>
</dbReference>
<dbReference type="EMBL" id="BARU01032717">
    <property type="protein sequence ID" value="GAH74173.1"/>
    <property type="molecule type" value="Genomic_DNA"/>
</dbReference>
<comment type="caution">
    <text evidence="1">The sequence shown here is derived from an EMBL/GenBank/DDBJ whole genome shotgun (WGS) entry which is preliminary data.</text>
</comment>
<organism evidence="1">
    <name type="scientific">marine sediment metagenome</name>
    <dbReference type="NCBI Taxonomy" id="412755"/>
    <lineage>
        <taxon>unclassified sequences</taxon>
        <taxon>metagenomes</taxon>
        <taxon>ecological metagenomes</taxon>
    </lineage>
</organism>
<proteinExistence type="predicted"/>
<sequence>WNGKTVEDGRYEVRITASDERSNTTTTKLTGSRVSEAVVVDNTAPVIKTVPIEKDKKTVTLKLQVSDEFSAIGKVHYTVDSNAEWIGALPDDLVYDTTDEDFTIVIEELEVGEHIIAVRVSDDVGNTTYKTFEVNVTGS</sequence>
<evidence type="ECO:0008006" key="2">
    <source>
        <dbReference type="Google" id="ProtNLM"/>
    </source>
</evidence>
<feature type="non-terminal residue" evidence="1">
    <location>
        <position position="1"/>
    </location>
</feature>
<reference evidence="1" key="1">
    <citation type="journal article" date="2014" name="Front. Microbiol.">
        <title>High frequency of phylogenetically diverse reductive dehalogenase-homologous genes in deep subseafloor sedimentary metagenomes.</title>
        <authorList>
            <person name="Kawai M."/>
            <person name="Futagami T."/>
            <person name="Toyoda A."/>
            <person name="Takaki Y."/>
            <person name="Nishi S."/>
            <person name="Hori S."/>
            <person name="Arai W."/>
            <person name="Tsubouchi T."/>
            <person name="Morono Y."/>
            <person name="Uchiyama I."/>
            <person name="Ito T."/>
            <person name="Fujiyama A."/>
            <person name="Inagaki F."/>
            <person name="Takami H."/>
        </authorList>
    </citation>
    <scope>NUCLEOTIDE SEQUENCE</scope>
    <source>
        <strain evidence="1">Expedition CK06-06</strain>
    </source>
</reference>